<dbReference type="InterPro" id="IPR040241">
    <property type="entry name" value="TRP_Flc/Pkd2-like"/>
</dbReference>
<dbReference type="EMBL" id="FJUW01000015">
    <property type="protein sequence ID" value="CZS98617.1"/>
    <property type="molecule type" value="Genomic_DNA"/>
</dbReference>
<feature type="compositionally biased region" description="Polar residues" evidence="7">
    <location>
        <begin position="847"/>
        <end position="866"/>
    </location>
</feature>
<feature type="compositionally biased region" description="Low complexity" evidence="7">
    <location>
        <begin position="873"/>
        <end position="886"/>
    </location>
</feature>
<evidence type="ECO:0000313" key="11">
    <source>
        <dbReference type="EMBL" id="CZS98617.1"/>
    </source>
</evidence>
<dbReference type="Proteomes" id="UP000178129">
    <property type="component" value="Unassembled WGS sequence"/>
</dbReference>
<feature type="chain" id="PRO_5009446081" evidence="9">
    <location>
        <begin position="33"/>
        <end position="902"/>
    </location>
</feature>
<dbReference type="Pfam" id="PF14558">
    <property type="entry name" value="TRP_N"/>
    <property type="match status" value="1"/>
</dbReference>
<feature type="transmembrane region" description="Helical" evidence="8">
    <location>
        <begin position="675"/>
        <end position="700"/>
    </location>
</feature>
<dbReference type="Pfam" id="PF06011">
    <property type="entry name" value="TRP"/>
    <property type="match status" value="1"/>
</dbReference>
<feature type="region of interest" description="Disordered" evidence="7">
    <location>
        <begin position="838"/>
        <end position="902"/>
    </location>
</feature>
<feature type="transmembrane region" description="Helical" evidence="8">
    <location>
        <begin position="612"/>
        <end position="632"/>
    </location>
</feature>
<protein>
    <submittedName>
        <fullName evidence="11">Related to Calcium_related spray protein</fullName>
    </submittedName>
</protein>
<evidence type="ECO:0000256" key="8">
    <source>
        <dbReference type="SAM" id="Phobius"/>
    </source>
</evidence>
<feature type="transmembrane region" description="Helical" evidence="8">
    <location>
        <begin position="242"/>
        <end position="262"/>
    </location>
</feature>
<keyword evidence="6 8" id="KW-0472">Membrane</keyword>
<feature type="signal peptide" evidence="9">
    <location>
        <begin position="1"/>
        <end position="32"/>
    </location>
</feature>
<dbReference type="InParanoid" id="A0A1E1KKR2"/>
<feature type="transmembrane region" description="Helical" evidence="8">
    <location>
        <begin position="476"/>
        <end position="499"/>
    </location>
</feature>
<feature type="transmembrane region" description="Helical" evidence="8">
    <location>
        <begin position="393"/>
        <end position="419"/>
    </location>
</feature>
<dbReference type="GO" id="GO:0016020">
    <property type="term" value="C:membrane"/>
    <property type="evidence" value="ECO:0007669"/>
    <property type="project" value="UniProtKB-SubCell"/>
</dbReference>
<comment type="subcellular location">
    <subcellularLocation>
        <location evidence="1">Membrane</location>
        <topology evidence="1">Multi-pass membrane protein</topology>
    </subcellularLocation>
</comment>
<accession>A0A1E1KKR2</accession>
<proteinExistence type="inferred from homology"/>
<evidence type="ECO:0000256" key="6">
    <source>
        <dbReference type="ARBA" id="ARBA00023136"/>
    </source>
</evidence>
<evidence type="ECO:0000256" key="1">
    <source>
        <dbReference type="ARBA" id="ARBA00004141"/>
    </source>
</evidence>
<organism evidence="11 12">
    <name type="scientific">Rhynchosporium graminicola</name>
    <dbReference type="NCBI Taxonomy" id="2792576"/>
    <lineage>
        <taxon>Eukaryota</taxon>
        <taxon>Fungi</taxon>
        <taxon>Dikarya</taxon>
        <taxon>Ascomycota</taxon>
        <taxon>Pezizomycotina</taxon>
        <taxon>Leotiomycetes</taxon>
        <taxon>Helotiales</taxon>
        <taxon>Ploettnerulaceae</taxon>
        <taxon>Rhynchosporium</taxon>
    </lineage>
</organism>
<evidence type="ECO:0000256" key="3">
    <source>
        <dbReference type="ARBA" id="ARBA00022692"/>
    </source>
</evidence>
<feature type="region of interest" description="Disordered" evidence="7">
    <location>
        <begin position="772"/>
        <end position="812"/>
    </location>
</feature>
<dbReference type="GO" id="GO:0055085">
    <property type="term" value="P:transmembrane transport"/>
    <property type="evidence" value="ECO:0007669"/>
    <property type="project" value="TreeGrafter"/>
</dbReference>
<evidence type="ECO:0000256" key="4">
    <source>
        <dbReference type="ARBA" id="ARBA00022729"/>
    </source>
</evidence>
<name>A0A1E1KKR2_9HELO</name>
<evidence type="ECO:0000256" key="2">
    <source>
        <dbReference type="ARBA" id="ARBA00010642"/>
    </source>
</evidence>
<reference evidence="12" key="1">
    <citation type="submission" date="2016-03" db="EMBL/GenBank/DDBJ databases">
        <authorList>
            <person name="Ploux O."/>
        </authorList>
    </citation>
    <scope>NUCLEOTIDE SEQUENCE [LARGE SCALE GENOMIC DNA]</scope>
    <source>
        <strain evidence="12">UK7</strain>
    </source>
</reference>
<evidence type="ECO:0000313" key="12">
    <source>
        <dbReference type="Proteomes" id="UP000178129"/>
    </source>
</evidence>
<dbReference type="InterPro" id="IPR032800">
    <property type="entry name" value="TRP_N"/>
</dbReference>
<keyword evidence="4 9" id="KW-0732">Signal</keyword>
<gene>
    <name evidence="11" type="ORF">RCO7_06370</name>
</gene>
<keyword evidence="3 8" id="KW-0812">Transmembrane</keyword>
<feature type="domain" description="ML-like" evidence="10">
    <location>
        <begin position="59"/>
        <end position="201"/>
    </location>
</feature>
<feature type="transmembrane region" description="Helical" evidence="8">
    <location>
        <begin position="440"/>
        <end position="464"/>
    </location>
</feature>
<comment type="caution">
    <text evidence="11">The sequence shown here is derived from an EMBL/GenBank/DDBJ whole genome shotgun (WGS) entry which is preliminary data.</text>
</comment>
<evidence type="ECO:0000256" key="9">
    <source>
        <dbReference type="SAM" id="SignalP"/>
    </source>
</evidence>
<feature type="compositionally biased region" description="Polar residues" evidence="7">
    <location>
        <begin position="891"/>
        <end position="902"/>
    </location>
</feature>
<dbReference type="PANTHER" id="PTHR31145">
    <property type="entry name" value="INTEGRAL MEMBRANE PROTEIN (AFU_ORTHOLOGUE AFUA_7G01610)"/>
    <property type="match status" value="1"/>
</dbReference>
<keyword evidence="5 8" id="KW-1133">Transmembrane helix</keyword>
<comment type="similarity">
    <text evidence="2">Belongs to the transient receptor potential (TRP) ion channel family.</text>
</comment>
<evidence type="ECO:0000256" key="5">
    <source>
        <dbReference type="ARBA" id="ARBA00022989"/>
    </source>
</evidence>
<keyword evidence="12" id="KW-1185">Reference proteome</keyword>
<dbReference type="InterPro" id="IPR010308">
    <property type="entry name" value="TRP_C"/>
</dbReference>
<feature type="transmembrane region" description="Helical" evidence="8">
    <location>
        <begin position="210"/>
        <end position="230"/>
    </location>
</feature>
<feature type="transmembrane region" description="Helical" evidence="8">
    <location>
        <begin position="644"/>
        <end position="663"/>
    </location>
</feature>
<dbReference type="PANTHER" id="PTHR31145:SF7">
    <property type="entry name" value="TRP-LIKE ION CHANNEL"/>
    <property type="match status" value="1"/>
</dbReference>
<dbReference type="STRING" id="914237.A0A1E1KKR2"/>
<feature type="compositionally biased region" description="Polar residues" evidence="7">
    <location>
        <begin position="779"/>
        <end position="789"/>
    </location>
</feature>
<evidence type="ECO:0000256" key="7">
    <source>
        <dbReference type="SAM" id="MobiDB-lite"/>
    </source>
</evidence>
<dbReference type="GO" id="GO:0009272">
    <property type="term" value="P:fungal-type cell wall biogenesis"/>
    <property type="evidence" value="ECO:0007669"/>
    <property type="project" value="TreeGrafter"/>
</dbReference>
<evidence type="ECO:0000259" key="10">
    <source>
        <dbReference type="SMART" id="SM01320"/>
    </source>
</evidence>
<dbReference type="SMART" id="SM01320">
    <property type="entry name" value="TRP_N"/>
    <property type="match status" value="1"/>
</dbReference>
<dbReference type="AlphaFoldDB" id="A0A1E1KKR2"/>
<sequence length="902" mass="99413">MARLPSLRLASWPTVIVSSLAILSILVSPIRAQGDSSLETIQGTNGEGVTSSLLVDRYPALYSGDFGDCMGGQSLINLTSFDGAYYADNMTVLFNLAGMTNLRNESLMLYISVYAYGEDRFNLVFNPCNANFGSLCPLNASAPITGGAVIPVSTSDVAAIPPIALGIPDFEGTLMLRFFSNSSRTEIACFSAVMRNGASFSHPAAVGSTLGFFTFLALVASFVTAIYGVSMPHIRTHYAHSLSVLVIFEVFQSIFFSGALSLDWPSVLPAFWSNFAWSAGMIYTPSIISSVNSFTGISGNASQVGGAGSTVLNNNGGLQQQIYGRSIFQRTLEIAQNSEKLASHLYKRAVNGTESAKLYSWAGVPLSPGLPTPGDYSGFAGTLSLIDVPAADAFMVGFLWLIILIVILIGATVLFKWSLEGLSAINMMKEDRFAIFREHWIGFTGLIFLRTLFIAFFMMTTLALFQFSYGGKAGPIAIAAIIFLVFFLGGLGVCFYACFYRIRFGKYESTPDRVHFKRKKIMKIIPWYSPARESSLDEEEKAKTAGSMSFFQIKFIDSEQEQQSVHQNNNFTKRFGWLSARYRRTRWWFFSFWVVYQFIRACFVGGARNNPMAQVIGLFIWEIIAFVAIICINPFEGQRNTALAVWMLGLSKVATAGLSIAFLPNLKLARIPTTIVGVIIIVIQGFLVIGVLILIVLGVISSYMSITRNREVFRPHGMTDIRLKYFDHLELTEKDIPPPPPPVPEEPKEPYFSVSSVRRAPKIEDEDVDFVPEMPEMNPSFNPAASQHSLPGPRRSRANSMANSVAGSMRSHHSAYGNVPFGARVHRASWSSRDFQNWQEDNGRASPRNTPSRHVSGHNAVNNSISGMPLVRPQPSQSSMRPSTPSKDQQRQYQTQRVATAE</sequence>
<feature type="transmembrane region" description="Helical" evidence="8">
    <location>
        <begin position="587"/>
        <end position="606"/>
    </location>
</feature>